<dbReference type="SUPFAM" id="SSF56436">
    <property type="entry name" value="C-type lectin-like"/>
    <property type="match status" value="1"/>
</dbReference>
<feature type="domain" description="C-type lectin" evidence="3">
    <location>
        <begin position="35"/>
        <end position="150"/>
    </location>
</feature>
<dbReference type="Gene3D" id="2.60.40.10">
    <property type="entry name" value="Immunoglobulins"/>
    <property type="match status" value="1"/>
</dbReference>
<dbReference type="SUPFAM" id="SSF49354">
    <property type="entry name" value="PapD-like"/>
    <property type="match status" value="1"/>
</dbReference>
<dbReference type="InterPro" id="IPR016187">
    <property type="entry name" value="CTDL_fold"/>
</dbReference>
<reference evidence="4" key="2">
    <citation type="submission" date="2022-06" db="UniProtKB">
        <authorList>
            <consortium name="EnsemblMetazoa"/>
        </authorList>
    </citation>
    <scope>IDENTIFICATION</scope>
    <source>
        <strain evidence="4">DF5081</strain>
    </source>
</reference>
<dbReference type="PROSITE" id="PS51257">
    <property type="entry name" value="PROKAR_LIPOPROTEIN"/>
    <property type="match status" value="1"/>
</dbReference>
<dbReference type="SMART" id="SM00034">
    <property type="entry name" value="CLECT"/>
    <property type="match status" value="1"/>
</dbReference>
<sequence>MLQRSIIFTVFLCSLLVSCALSTPKCHGEEKLDPTGRFCFIVHVGEKSFHDAEKVCYDYGGYHLASVPSMIDNNWLYKYSANSSAFSSYFWLGLTDMTADGSWEWIDGRALDFQNWAPQSTSSGYCGAMSSADGRWYTQQCAREYPFFCYGPAPGAPTDPPSPPKTTQAPVRKEQVLIKFMADAESLGDPNVDQNAVKFYNNQREFIRTVTDTLFANPTNGQNVCKFYMNSAFYGWIQYQQMFDYSPSFDQAEFDNMLESTKWDDGKTDHAYNITELYCGLIRFIKYLIRSVKYLIRFASPNITLKISDEDDKTEDDKTGIDINGESIHRLEFADDVVLFANSVKEAEDRANRIAMGCPKYGLNINPSKTQILMNKYVTRSDIDILNTRIEISQKVKYLGRTFADDGSLTEEVARRIRAGWAAFNAIRRELLQSPQKIRIRLLTTTVIPAMTYGCETWTSKEADTKRLQRAVSNMFEIAGCDPPDMEKQVLRRKLKWAGHVSRMKYDRWAKIVSEWDPRGSARPRGRPPKRWADDITDSIKIFIHNEALRGNLGHGRRRIGILEARRAWSTVGRDRVTWRSLVINSSARRIGYGIKTTNMKRLGVDPPRGVLDPKEAVSPSSGPTLRMEPPSSSVASGSSETVWCAEREPSNRVQSISSKMSVPAGVTNIQVSNDFNDYDVQNLVNALKCH</sequence>
<proteinExistence type="predicted"/>
<dbReference type="EnsemblMetazoa" id="CJA14074a.1">
    <property type="protein sequence ID" value="CJA14074a.1"/>
    <property type="gene ID" value="WBGene00133278"/>
</dbReference>
<keyword evidence="2" id="KW-0732">Signal</keyword>
<reference evidence="5" key="1">
    <citation type="submission" date="2010-08" db="EMBL/GenBank/DDBJ databases">
        <authorList>
            <consortium name="Caenorhabditis japonica Sequencing Consortium"/>
            <person name="Wilson R.K."/>
        </authorList>
    </citation>
    <scope>NUCLEOTIDE SEQUENCE [LARGE SCALE GENOMIC DNA]</scope>
    <source>
        <strain evidence="5">DF5081</strain>
    </source>
</reference>
<dbReference type="InterPro" id="IPR001304">
    <property type="entry name" value="C-type_lectin-like"/>
</dbReference>
<dbReference type="Proteomes" id="UP000005237">
    <property type="component" value="Unassembled WGS sequence"/>
</dbReference>
<dbReference type="Gene3D" id="3.10.100.10">
    <property type="entry name" value="Mannose-Binding Protein A, subunit A"/>
    <property type="match status" value="1"/>
</dbReference>
<dbReference type="CDD" id="cd00037">
    <property type="entry name" value="CLECT"/>
    <property type="match status" value="1"/>
</dbReference>
<accession>A0A8R1DWN2</accession>
<evidence type="ECO:0000256" key="2">
    <source>
        <dbReference type="SAM" id="SignalP"/>
    </source>
</evidence>
<keyword evidence="5" id="KW-1185">Reference proteome</keyword>
<dbReference type="Pfam" id="PF00635">
    <property type="entry name" value="Motile_Sperm"/>
    <property type="match status" value="1"/>
</dbReference>
<evidence type="ECO:0000313" key="4">
    <source>
        <dbReference type="EnsemblMetazoa" id="CJA14074a.1"/>
    </source>
</evidence>
<protein>
    <submittedName>
        <fullName evidence="4">C-type lectin domain-containing protein</fullName>
    </submittedName>
</protein>
<dbReference type="InterPro" id="IPR013783">
    <property type="entry name" value="Ig-like_fold"/>
</dbReference>
<dbReference type="InterPro" id="IPR008962">
    <property type="entry name" value="PapD-like_sf"/>
</dbReference>
<feature type="signal peptide" evidence="2">
    <location>
        <begin position="1"/>
        <end position="22"/>
    </location>
</feature>
<organism evidence="4 5">
    <name type="scientific">Caenorhabditis japonica</name>
    <dbReference type="NCBI Taxonomy" id="281687"/>
    <lineage>
        <taxon>Eukaryota</taxon>
        <taxon>Metazoa</taxon>
        <taxon>Ecdysozoa</taxon>
        <taxon>Nematoda</taxon>
        <taxon>Chromadorea</taxon>
        <taxon>Rhabditida</taxon>
        <taxon>Rhabditina</taxon>
        <taxon>Rhabditomorpha</taxon>
        <taxon>Rhabditoidea</taxon>
        <taxon>Rhabditidae</taxon>
        <taxon>Peloderinae</taxon>
        <taxon>Caenorhabditis</taxon>
    </lineage>
</organism>
<dbReference type="PROSITE" id="PS50041">
    <property type="entry name" value="C_TYPE_LECTIN_2"/>
    <property type="match status" value="1"/>
</dbReference>
<name>A0A8R1DWN2_CAEJA</name>
<evidence type="ECO:0000256" key="1">
    <source>
        <dbReference type="SAM" id="MobiDB-lite"/>
    </source>
</evidence>
<feature type="region of interest" description="Disordered" evidence="1">
    <location>
        <begin position="604"/>
        <end position="643"/>
    </location>
</feature>
<dbReference type="Pfam" id="PF00059">
    <property type="entry name" value="Lectin_C"/>
    <property type="match status" value="1"/>
</dbReference>
<dbReference type="PANTHER" id="PTHR47027:SF20">
    <property type="entry name" value="REVERSE TRANSCRIPTASE-LIKE PROTEIN WITH RNA-DIRECTED DNA POLYMERASE DOMAIN"/>
    <property type="match status" value="1"/>
</dbReference>
<dbReference type="AlphaFoldDB" id="A0A8R1DWN2"/>
<dbReference type="InterPro" id="IPR016186">
    <property type="entry name" value="C-type_lectin-like/link_sf"/>
</dbReference>
<feature type="chain" id="PRO_5035831603" evidence="2">
    <location>
        <begin position="23"/>
        <end position="691"/>
    </location>
</feature>
<evidence type="ECO:0000259" key="3">
    <source>
        <dbReference type="PROSITE" id="PS50041"/>
    </source>
</evidence>
<dbReference type="PANTHER" id="PTHR47027">
    <property type="entry name" value="REVERSE TRANSCRIPTASE DOMAIN-CONTAINING PROTEIN"/>
    <property type="match status" value="1"/>
</dbReference>
<evidence type="ECO:0000313" key="5">
    <source>
        <dbReference type="Proteomes" id="UP000005237"/>
    </source>
</evidence>
<dbReference type="InterPro" id="IPR000535">
    <property type="entry name" value="MSP_dom"/>
</dbReference>